<dbReference type="PANTHER" id="PTHR13789">
    <property type="entry name" value="MONOOXYGENASE"/>
    <property type="match status" value="1"/>
</dbReference>
<evidence type="ECO:0000313" key="4">
    <source>
        <dbReference type="EMBL" id="QIS09032.1"/>
    </source>
</evidence>
<dbReference type="NCBIfam" id="NF005720">
    <property type="entry name" value="PRK07538.1"/>
    <property type="match status" value="1"/>
</dbReference>
<feature type="domain" description="FAD-binding" evidence="3">
    <location>
        <begin position="297"/>
        <end position="353"/>
    </location>
</feature>
<keyword evidence="1" id="KW-0560">Oxidoreductase</keyword>
<dbReference type="PRINTS" id="PR00420">
    <property type="entry name" value="RNGMNOXGNASE"/>
</dbReference>
<dbReference type="InterPro" id="IPR002938">
    <property type="entry name" value="FAD-bd"/>
</dbReference>
<evidence type="ECO:0000256" key="2">
    <source>
        <dbReference type="ARBA" id="ARBA00023033"/>
    </source>
</evidence>
<organism evidence="4 5">
    <name type="scientific">Nocardia arthritidis</name>
    <dbReference type="NCBI Taxonomy" id="228602"/>
    <lineage>
        <taxon>Bacteria</taxon>
        <taxon>Bacillati</taxon>
        <taxon>Actinomycetota</taxon>
        <taxon>Actinomycetes</taxon>
        <taxon>Mycobacteriales</taxon>
        <taxon>Nocardiaceae</taxon>
        <taxon>Nocardia</taxon>
    </lineage>
</organism>
<dbReference type="Gene3D" id="3.30.9.30">
    <property type="match status" value="1"/>
</dbReference>
<name>A0A6G9Y741_9NOCA</name>
<keyword evidence="2" id="KW-0503">Monooxygenase</keyword>
<gene>
    <name evidence="4" type="ORF">F5544_05600</name>
</gene>
<reference evidence="4 5" key="1">
    <citation type="journal article" date="2019" name="ACS Chem. Biol.">
        <title>Identification and Mobilization of a Cryptic Antibiotic Biosynthesis Gene Locus from a Human-Pathogenic Nocardia Isolate.</title>
        <authorList>
            <person name="Herisse M."/>
            <person name="Ishida K."/>
            <person name="Porter J.L."/>
            <person name="Howden B."/>
            <person name="Hertweck C."/>
            <person name="Stinear T.P."/>
            <person name="Pidot S.J."/>
        </authorList>
    </citation>
    <scope>NUCLEOTIDE SEQUENCE [LARGE SCALE GENOMIC DNA]</scope>
    <source>
        <strain evidence="4 5">AUSMDU00012717</strain>
    </source>
</reference>
<dbReference type="Gene3D" id="3.50.50.60">
    <property type="entry name" value="FAD/NAD(P)-binding domain"/>
    <property type="match status" value="1"/>
</dbReference>
<dbReference type="RefSeq" id="WP_167472194.1">
    <property type="nucleotide sequence ID" value="NZ_CP046172.1"/>
</dbReference>
<dbReference type="EMBL" id="CP046172">
    <property type="protein sequence ID" value="QIS09032.1"/>
    <property type="molecule type" value="Genomic_DNA"/>
</dbReference>
<evidence type="ECO:0000313" key="5">
    <source>
        <dbReference type="Proteomes" id="UP000503540"/>
    </source>
</evidence>
<evidence type="ECO:0000259" key="3">
    <source>
        <dbReference type="Pfam" id="PF01494"/>
    </source>
</evidence>
<protein>
    <submittedName>
        <fullName evidence="4">Flavin-dependent oxidoreductase</fullName>
    </submittedName>
</protein>
<feature type="domain" description="FAD-binding" evidence="3">
    <location>
        <begin position="5"/>
        <end position="175"/>
    </location>
</feature>
<accession>A0A6G9Y741</accession>
<sequence length="392" mass="41886">MGEQNIVIAGAGIGGLTAALSLHAKGIEATVIESARTIAPLGVGINVQSEAVAVLTELGLGDRLAATGVATAEYIYCDRHGNRILTESRGRAAGNAAPQYSIHRGELQLLLLDAVRERLGADAVRTGIQLTDLRQDGQSVRITTLDRNSGGHETEMADLLIGADGLHSAVRARLHPDRMRLHWSGLRMWRGMAEADSFLTGQSMVIVNGGPTRLVAYPISSRTAPGRSLVNWVALVTVSEPGWLDDDAGFNRAASADDALPHVADFALGWLDVPGLVAASTDILEYPMVDRDPLPWWGRGRVTLLGDAAHPMYPVGALGGTQAILDASVLADELAVGDDPADALMRYENRRREPTSTIVLANRQYDLQERTGADAVRIIDDYQKTIATASRP</sequence>
<dbReference type="InterPro" id="IPR050493">
    <property type="entry name" value="FAD-dep_Monooxygenase_BioMet"/>
</dbReference>
<dbReference type="GO" id="GO:0004497">
    <property type="term" value="F:monooxygenase activity"/>
    <property type="evidence" value="ECO:0007669"/>
    <property type="project" value="UniProtKB-KW"/>
</dbReference>
<proteinExistence type="predicted"/>
<dbReference type="InterPro" id="IPR036188">
    <property type="entry name" value="FAD/NAD-bd_sf"/>
</dbReference>
<keyword evidence="5" id="KW-1185">Reference proteome</keyword>
<dbReference type="SUPFAM" id="SSF54373">
    <property type="entry name" value="FAD-linked reductases, C-terminal domain"/>
    <property type="match status" value="1"/>
</dbReference>
<dbReference type="SUPFAM" id="SSF51905">
    <property type="entry name" value="FAD/NAD(P)-binding domain"/>
    <property type="match status" value="1"/>
</dbReference>
<dbReference type="Proteomes" id="UP000503540">
    <property type="component" value="Chromosome"/>
</dbReference>
<dbReference type="Pfam" id="PF01494">
    <property type="entry name" value="FAD_binding_3"/>
    <property type="match status" value="2"/>
</dbReference>
<dbReference type="KEGG" id="nah:F5544_05600"/>
<dbReference type="GO" id="GO:0071949">
    <property type="term" value="F:FAD binding"/>
    <property type="evidence" value="ECO:0007669"/>
    <property type="project" value="InterPro"/>
</dbReference>
<dbReference type="PANTHER" id="PTHR13789:SF268">
    <property type="entry name" value="5-METHYLPHENAZINE-1-CARBOXYLATE 1-MONOOXYGENASE"/>
    <property type="match status" value="1"/>
</dbReference>
<evidence type="ECO:0000256" key="1">
    <source>
        <dbReference type="ARBA" id="ARBA00023002"/>
    </source>
</evidence>
<dbReference type="AlphaFoldDB" id="A0A6G9Y741"/>